<dbReference type="SMART" id="SM00857">
    <property type="entry name" value="Resolvase"/>
    <property type="match status" value="1"/>
</dbReference>
<dbReference type="PANTHER" id="PTHR30461:SF23">
    <property type="entry name" value="DNA RECOMBINASE-RELATED"/>
    <property type="match status" value="1"/>
</dbReference>
<evidence type="ECO:0000256" key="1">
    <source>
        <dbReference type="SAM" id="MobiDB-lite"/>
    </source>
</evidence>
<dbReference type="InterPro" id="IPR050639">
    <property type="entry name" value="SSR_resolvase"/>
</dbReference>
<dbReference type="Gene3D" id="3.90.1750.20">
    <property type="entry name" value="Putative Large Serine Recombinase, Chain B, Domain 2"/>
    <property type="match status" value="1"/>
</dbReference>
<dbReference type="EMBL" id="CP060717">
    <property type="protein sequence ID" value="QNN64621.1"/>
    <property type="molecule type" value="Genomic_DNA"/>
</dbReference>
<dbReference type="PROSITE" id="PS51737">
    <property type="entry name" value="RECOMBINASE_DNA_BIND"/>
    <property type="match status" value="1"/>
</dbReference>
<reference evidence="4 5" key="1">
    <citation type="submission" date="2020-08" db="EMBL/GenBank/DDBJ databases">
        <title>Genome sequence of Sphingomonas rhizophila KACC 19189T.</title>
        <authorList>
            <person name="Hyun D.-W."/>
            <person name="Bae J.-W."/>
        </authorList>
    </citation>
    <scope>NUCLEOTIDE SEQUENCE [LARGE SCALE GENOMIC DNA]</scope>
    <source>
        <strain evidence="4 5">KACC 19189</strain>
    </source>
</reference>
<name>A0A7G9S9U6_9SPHN</name>
<feature type="domain" description="Recombinase" evidence="3">
    <location>
        <begin position="165"/>
        <end position="279"/>
    </location>
</feature>
<dbReference type="Gene3D" id="3.40.50.1390">
    <property type="entry name" value="Resolvase, N-terminal catalytic domain"/>
    <property type="match status" value="1"/>
</dbReference>
<accession>A0A7G9S9U6</accession>
<feature type="region of interest" description="Disordered" evidence="1">
    <location>
        <begin position="293"/>
        <end position="313"/>
    </location>
</feature>
<sequence>MTTKRCAIYARKSTDEGLEQAFNSLDAQREACAAYILSQAHEGWEQIHEHYDDGGWSGGNMDRPGLKQLLADVARDKVDVIVVYKVDRLTRSLADFARIVDTLDKAGASFVSVTQAFNTTNSMGRLTLNVLLSFAQFEREVTSERIRDKIAASKKKGIWMGGPVPLGYRLGNRKLLMDDDEAEIVRSIFRRYSELRSVTKLAEELAQQNVRTKVRQYSNGRIAGGVHFQRGSLSQLLQNPIYAGKVPYRAELYDGEHDGIIAERDWAEVQQILASNRHDRKLGKQTRYPSLLTGMISDPEGRPMTPVSTHKGSRRHRYYVTRLRPGEDKQHAWRVPANELDSAAMAAVCDWLRSHERPCQPGKLMSDRELADELPDFSIPTQRKVLIERGVKVQLGEMELCLSIADEAQTVIRLPVRTVRRGTELKVVLESGDRQRAPDPVLLKLVALAMSARKSLFSSKTDQMTSHYSKRHLWQLLRISFLAPDIVTAIVEGRQPPSLTGRRLLRVTDLPLDWPGQRRILGFS</sequence>
<protein>
    <submittedName>
        <fullName evidence="4">Recombinase family protein</fullName>
    </submittedName>
</protein>
<proteinExistence type="predicted"/>
<dbReference type="AlphaFoldDB" id="A0A7G9S9U6"/>
<organism evidence="4 5">
    <name type="scientific">Sphingomonas rhizophila</name>
    <dbReference type="NCBI Taxonomy" id="2071607"/>
    <lineage>
        <taxon>Bacteria</taxon>
        <taxon>Pseudomonadati</taxon>
        <taxon>Pseudomonadota</taxon>
        <taxon>Alphaproteobacteria</taxon>
        <taxon>Sphingomonadales</taxon>
        <taxon>Sphingomonadaceae</taxon>
        <taxon>Sphingomonas</taxon>
    </lineage>
</organism>
<evidence type="ECO:0000313" key="5">
    <source>
        <dbReference type="Proteomes" id="UP000515955"/>
    </source>
</evidence>
<dbReference type="GO" id="GO:0003677">
    <property type="term" value="F:DNA binding"/>
    <property type="evidence" value="ECO:0007669"/>
    <property type="project" value="InterPro"/>
</dbReference>
<dbReference type="InterPro" id="IPR038109">
    <property type="entry name" value="DNA_bind_recomb_sf"/>
</dbReference>
<dbReference type="InterPro" id="IPR036162">
    <property type="entry name" value="Resolvase-like_N_sf"/>
</dbReference>
<dbReference type="GO" id="GO:0000150">
    <property type="term" value="F:DNA strand exchange activity"/>
    <property type="evidence" value="ECO:0007669"/>
    <property type="project" value="InterPro"/>
</dbReference>
<dbReference type="PROSITE" id="PS51736">
    <property type="entry name" value="RECOMBINASES_3"/>
    <property type="match status" value="1"/>
</dbReference>
<dbReference type="KEGG" id="srhi:H9L12_10050"/>
<dbReference type="CDD" id="cd03768">
    <property type="entry name" value="SR_ResInv"/>
    <property type="match status" value="1"/>
</dbReference>
<dbReference type="Pfam" id="PF00239">
    <property type="entry name" value="Resolvase"/>
    <property type="match status" value="1"/>
</dbReference>
<dbReference type="SUPFAM" id="SSF53041">
    <property type="entry name" value="Resolvase-like"/>
    <property type="match status" value="1"/>
</dbReference>
<evidence type="ECO:0000259" key="3">
    <source>
        <dbReference type="PROSITE" id="PS51737"/>
    </source>
</evidence>
<keyword evidence="5" id="KW-1185">Reference proteome</keyword>
<evidence type="ECO:0000259" key="2">
    <source>
        <dbReference type="PROSITE" id="PS51736"/>
    </source>
</evidence>
<dbReference type="RefSeq" id="WP_187541620.1">
    <property type="nucleotide sequence ID" value="NZ_CP060717.1"/>
</dbReference>
<dbReference type="InterPro" id="IPR006119">
    <property type="entry name" value="Resolv_N"/>
</dbReference>
<feature type="domain" description="Resolvase/invertase-type recombinase catalytic" evidence="2">
    <location>
        <begin position="5"/>
        <end position="157"/>
    </location>
</feature>
<dbReference type="PANTHER" id="PTHR30461">
    <property type="entry name" value="DNA-INVERTASE FROM LAMBDOID PROPHAGE"/>
    <property type="match status" value="1"/>
</dbReference>
<dbReference type="Pfam" id="PF07508">
    <property type="entry name" value="Recombinase"/>
    <property type="match status" value="1"/>
</dbReference>
<gene>
    <name evidence="4" type="ORF">H9L12_10050</name>
</gene>
<dbReference type="Proteomes" id="UP000515955">
    <property type="component" value="Chromosome"/>
</dbReference>
<dbReference type="InterPro" id="IPR011109">
    <property type="entry name" value="DNA_bind_recombinase_dom"/>
</dbReference>
<evidence type="ECO:0000313" key="4">
    <source>
        <dbReference type="EMBL" id="QNN64621.1"/>
    </source>
</evidence>